<protein>
    <submittedName>
        <fullName evidence="1 3">Uncharacterized protein</fullName>
    </submittedName>
</protein>
<reference evidence="3" key="2">
    <citation type="submission" date="2019-09" db="UniProtKB">
        <authorList>
            <consortium name="WormBaseParasite"/>
        </authorList>
    </citation>
    <scope>IDENTIFICATION</scope>
</reference>
<evidence type="ECO:0000313" key="1">
    <source>
        <dbReference type="EMBL" id="VDO91159.1"/>
    </source>
</evidence>
<dbReference type="AlphaFoldDB" id="A0A183FV68"/>
<proteinExistence type="predicted"/>
<accession>A0A3P7ZLD3</accession>
<evidence type="ECO:0000313" key="2">
    <source>
        <dbReference type="Proteomes" id="UP000050761"/>
    </source>
</evidence>
<evidence type="ECO:0000313" key="3">
    <source>
        <dbReference type="WBParaSite" id="HPBE_0001216701-mRNA-1"/>
    </source>
</evidence>
<gene>
    <name evidence="1" type="ORF">HPBE_LOCUS12168</name>
</gene>
<dbReference type="WBParaSite" id="HPBE_0001216701-mRNA-1">
    <property type="protein sequence ID" value="HPBE_0001216701-mRNA-1"/>
    <property type="gene ID" value="HPBE_0001216701"/>
</dbReference>
<dbReference type="EMBL" id="UZAH01027383">
    <property type="protein sequence ID" value="VDO91159.1"/>
    <property type="molecule type" value="Genomic_DNA"/>
</dbReference>
<reference evidence="1 2" key="1">
    <citation type="submission" date="2018-11" db="EMBL/GenBank/DDBJ databases">
        <authorList>
            <consortium name="Pathogen Informatics"/>
        </authorList>
    </citation>
    <scope>NUCLEOTIDE SEQUENCE [LARGE SCALE GENOMIC DNA]</scope>
</reference>
<accession>A0A183FV68</accession>
<keyword evidence="2" id="KW-1185">Reference proteome</keyword>
<dbReference type="Proteomes" id="UP000050761">
    <property type="component" value="Unassembled WGS sequence"/>
</dbReference>
<sequence length="160" mass="18307">MSEDFLKMDNRGFFSDFFVIESGSKRIQGLPLDKNYGRSKNTTLNTKPSEFAKQDYQPNEELVKRITTALEQVASISDKYKAVVDRLTDEKVLSTREQINIEKNIVEKKVTFITVEHFLIRGPPSEEAPCRANVDYCAFNADARCDYLDVCGLLKHPSKF</sequence>
<organism evidence="2 3">
    <name type="scientific">Heligmosomoides polygyrus</name>
    <name type="common">Parasitic roundworm</name>
    <dbReference type="NCBI Taxonomy" id="6339"/>
    <lineage>
        <taxon>Eukaryota</taxon>
        <taxon>Metazoa</taxon>
        <taxon>Ecdysozoa</taxon>
        <taxon>Nematoda</taxon>
        <taxon>Chromadorea</taxon>
        <taxon>Rhabditida</taxon>
        <taxon>Rhabditina</taxon>
        <taxon>Rhabditomorpha</taxon>
        <taxon>Strongyloidea</taxon>
        <taxon>Heligmosomidae</taxon>
        <taxon>Heligmosomoides</taxon>
    </lineage>
</organism>
<name>A0A183FV68_HELPZ</name>